<evidence type="ECO:0000313" key="1">
    <source>
        <dbReference type="EMBL" id="MEX5728493.1"/>
    </source>
</evidence>
<dbReference type="Proteomes" id="UP001560019">
    <property type="component" value="Unassembled WGS sequence"/>
</dbReference>
<organism evidence="1 2">
    <name type="scientific">Rhodovulum iodosum</name>
    <dbReference type="NCBI Taxonomy" id="68291"/>
    <lineage>
        <taxon>Bacteria</taxon>
        <taxon>Pseudomonadati</taxon>
        <taxon>Pseudomonadota</taxon>
        <taxon>Alphaproteobacteria</taxon>
        <taxon>Rhodobacterales</taxon>
        <taxon>Paracoccaceae</taxon>
        <taxon>Rhodovulum</taxon>
    </lineage>
</organism>
<dbReference type="EMBL" id="JBEHHI010000002">
    <property type="protein sequence ID" value="MEX5728493.1"/>
    <property type="molecule type" value="Genomic_DNA"/>
</dbReference>
<gene>
    <name evidence="1" type="ORF">Ga0609869_001846</name>
</gene>
<sequence length="75" mass="8562">MTWLRSGCDPAGQTDVRLEVINKRAKSALVAKSLQKTKKAIPEDRHFCFTTKWLIGSGGRIRTYDQLINSQLLYH</sequence>
<reference evidence="1 2" key="1">
    <citation type="submission" date="2024-06" db="EMBL/GenBank/DDBJ databases">
        <title>Genome of Rhodovulum iodosum, a marine photoferrotroph.</title>
        <authorList>
            <person name="Bianchini G."/>
            <person name="Nikeleit V."/>
            <person name="Kappler A."/>
            <person name="Bryce C."/>
            <person name="Sanchez-Baracaldo P."/>
        </authorList>
    </citation>
    <scope>NUCLEOTIDE SEQUENCE [LARGE SCALE GENOMIC DNA]</scope>
    <source>
        <strain evidence="1 2">UT/N1</strain>
    </source>
</reference>
<name>A0ABV3XT49_9RHOB</name>
<proteinExistence type="predicted"/>
<accession>A0ABV3XT49</accession>
<comment type="caution">
    <text evidence="1">The sequence shown here is derived from an EMBL/GenBank/DDBJ whole genome shotgun (WGS) entry which is preliminary data.</text>
</comment>
<keyword evidence="2" id="KW-1185">Reference proteome</keyword>
<protein>
    <submittedName>
        <fullName evidence="1">Uncharacterized protein</fullName>
    </submittedName>
</protein>
<evidence type="ECO:0000313" key="2">
    <source>
        <dbReference type="Proteomes" id="UP001560019"/>
    </source>
</evidence>